<evidence type="ECO:0000313" key="3">
    <source>
        <dbReference type="EMBL" id="TFK18842.1"/>
    </source>
</evidence>
<feature type="region of interest" description="Disordered" evidence="1">
    <location>
        <begin position="83"/>
        <end position="109"/>
    </location>
</feature>
<feature type="region of interest" description="Disordered" evidence="1">
    <location>
        <begin position="252"/>
        <end position="283"/>
    </location>
</feature>
<accession>A0A5C3KFS8</accession>
<evidence type="ECO:0000313" key="4">
    <source>
        <dbReference type="Proteomes" id="UP000307440"/>
    </source>
</evidence>
<sequence>MEAYFRKIFLGNLSSSSPRVSVPVVETPLINKGFKAAHPHSPTVSTPPTWRNDGALELNGGISQLKHSKATTELCGLVKSARPPFSRGSSFSSVSSDSSTFSTSTTSTTTSIPSLSILKKPGARPAWKTAFKAKCRVSFTNPLKRSSVFIHPLFACSESHRSPIHFEASAPPTKETLIDHVGEAIPVTTLLEPATEPPTRGKLELATKELPWTITVHASGNTSSPQAVADPADYKNFDGPAPRLLASARPRFYIDDGGSDESDDTEEPAESDDYDDGEDDGTMKESVVSNLDVLCAVYTTLAMPVTHKEWDVLGDGSHEQRKIARAYERRCQDAGGGWDEGVKRVDFLKGKSVLVGIEASQRGEKGYEEEMEQCQGPVGCLVFSG</sequence>
<dbReference type="InterPro" id="IPR046522">
    <property type="entry name" value="DUF6699"/>
</dbReference>
<feature type="compositionally biased region" description="Low complexity" evidence="1">
    <location>
        <begin position="85"/>
        <end position="109"/>
    </location>
</feature>
<feature type="domain" description="DUF6699" evidence="2">
    <location>
        <begin position="287"/>
        <end position="362"/>
    </location>
</feature>
<protein>
    <recommendedName>
        <fullName evidence="2">DUF6699 domain-containing protein</fullName>
    </recommendedName>
</protein>
<dbReference type="AlphaFoldDB" id="A0A5C3KFS8"/>
<organism evidence="3 4">
    <name type="scientific">Coprinopsis marcescibilis</name>
    <name type="common">Agaric fungus</name>
    <name type="synonym">Psathyrella marcescibilis</name>
    <dbReference type="NCBI Taxonomy" id="230819"/>
    <lineage>
        <taxon>Eukaryota</taxon>
        <taxon>Fungi</taxon>
        <taxon>Dikarya</taxon>
        <taxon>Basidiomycota</taxon>
        <taxon>Agaricomycotina</taxon>
        <taxon>Agaricomycetes</taxon>
        <taxon>Agaricomycetidae</taxon>
        <taxon>Agaricales</taxon>
        <taxon>Agaricineae</taxon>
        <taxon>Psathyrellaceae</taxon>
        <taxon>Coprinopsis</taxon>
    </lineage>
</organism>
<name>A0A5C3KFS8_COPMA</name>
<dbReference type="Pfam" id="PF20415">
    <property type="entry name" value="DUF6699"/>
    <property type="match status" value="1"/>
</dbReference>
<proteinExistence type="predicted"/>
<gene>
    <name evidence="3" type="ORF">FA15DRAFT_241225</name>
</gene>
<evidence type="ECO:0000256" key="1">
    <source>
        <dbReference type="SAM" id="MobiDB-lite"/>
    </source>
</evidence>
<reference evidence="3 4" key="1">
    <citation type="journal article" date="2019" name="Nat. Ecol. Evol.">
        <title>Megaphylogeny resolves global patterns of mushroom evolution.</title>
        <authorList>
            <person name="Varga T."/>
            <person name="Krizsan K."/>
            <person name="Foldi C."/>
            <person name="Dima B."/>
            <person name="Sanchez-Garcia M."/>
            <person name="Sanchez-Ramirez S."/>
            <person name="Szollosi G.J."/>
            <person name="Szarkandi J.G."/>
            <person name="Papp V."/>
            <person name="Albert L."/>
            <person name="Andreopoulos W."/>
            <person name="Angelini C."/>
            <person name="Antonin V."/>
            <person name="Barry K.W."/>
            <person name="Bougher N.L."/>
            <person name="Buchanan P."/>
            <person name="Buyck B."/>
            <person name="Bense V."/>
            <person name="Catcheside P."/>
            <person name="Chovatia M."/>
            <person name="Cooper J."/>
            <person name="Damon W."/>
            <person name="Desjardin D."/>
            <person name="Finy P."/>
            <person name="Geml J."/>
            <person name="Haridas S."/>
            <person name="Hughes K."/>
            <person name="Justo A."/>
            <person name="Karasinski D."/>
            <person name="Kautmanova I."/>
            <person name="Kiss B."/>
            <person name="Kocsube S."/>
            <person name="Kotiranta H."/>
            <person name="LaButti K.M."/>
            <person name="Lechner B.E."/>
            <person name="Liimatainen K."/>
            <person name="Lipzen A."/>
            <person name="Lukacs Z."/>
            <person name="Mihaltcheva S."/>
            <person name="Morgado L.N."/>
            <person name="Niskanen T."/>
            <person name="Noordeloos M.E."/>
            <person name="Ohm R.A."/>
            <person name="Ortiz-Santana B."/>
            <person name="Ovrebo C."/>
            <person name="Racz N."/>
            <person name="Riley R."/>
            <person name="Savchenko A."/>
            <person name="Shiryaev A."/>
            <person name="Soop K."/>
            <person name="Spirin V."/>
            <person name="Szebenyi C."/>
            <person name="Tomsovsky M."/>
            <person name="Tulloss R.E."/>
            <person name="Uehling J."/>
            <person name="Grigoriev I.V."/>
            <person name="Vagvolgyi C."/>
            <person name="Papp T."/>
            <person name="Martin F.M."/>
            <person name="Miettinen O."/>
            <person name="Hibbett D.S."/>
            <person name="Nagy L.G."/>
        </authorList>
    </citation>
    <scope>NUCLEOTIDE SEQUENCE [LARGE SCALE GENOMIC DNA]</scope>
    <source>
        <strain evidence="3 4">CBS 121175</strain>
    </source>
</reference>
<evidence type="ECO:0000259" key="2">
    <source>
        <dbReference type="Pfam" id="PF20415"/>
    </source>
</evidence>
<feature type="compositionally biased region" description="Acidic residues" evidence="1">
    <location>
        <begin position="257"/>
        <end position="280"/>
    </location>
</feature>
<dbReference type="Proteomes" id="UP000307440">
    <property type="component" value="Unassembled WGS sequence"/>
</dbReference>
<dbReference type="EMBL" id="ML210375">
    <property type="protein sequence ID" value="TFK18842.1"/>
    <property type="molecule type" value="Genomic_DNA"/>
</dbReference>
<keyword evidence="4" id="KW-1185">Reference proteome</keyword>
<dbReference type="OrthoDB" id="3242468at2759"/>